<evidence type="ECO:0000256" key="2">
    <source>
        <dbReference type="SAM" id="Phobius"/>
    </source>
</evidence>
<reference evidence="3 4" key="1">
    <citation type="submission" date="2024-09" db="EMBL/GenBank/DDBJ databases">
        <authorList>
            <person name="Sun Q."/>
            <person name="Mori K."/>
        </authorList>
    </citation>
    <scope>NUCLEOTIDE SEQUENCE [LARGE SCALE GENOMIC DNA]</scope>
    <source>
        <strain evidence="3 4">CCM 7659</strain>
    </source>
</reference>
<comment type="caution">
    <text evidence="3">The sequence shown here is derived from an EMBL/GenBank/DDBJ whole genome shotgun (WGS) entry which is preliminary data.</text>
</comment>
<feature type="compositionally biased region" description="Low complexity" evidence="1">
    <location>
        <begin position="158"/>
        <end position="184"/>
    </location>
</feature>
<dbReference type="Proteomes" id="UP001589700">
    <property type="component" value="Unassembled WGS sequence"/>
</dbReference>
<feature type="transmembrane region" description="Helical" evidence="2">
    <location>
        <begin position="27"/>
        <end position="46"/>
    </location>
</feature>
<keyword evidence="2" id="KW-1133">Transmembrane helix</keyword>
<protein>
    <recommendedName>
        <fullName evidence="5">DUF3093 domain-containing protein</fullName>
    </recommendedName>
</protein>
<name>A0ABV5JR27_9ACTN</name>
<proteinExistence type="predicted"/>
<evidence type="ECO:0000313" key="3">
    <source>
        <dbReference type="EMBL" id="MFB9259355.1"/>
    </source>
</evidence>
<dbReference type="RefSeq" id="WP_182633284.1">
    <property type="nucleotide sequence ID" value="NZ_JAALDM010000260.1"/>
</dbReference>
<keyword evidence="2" id="KW-0472">Membrane</keyword>
<accession>A0ABV5JR27</accession>
<sequence length="193" mass="20470">MPPSNPEIRPGVEPEGPVLYAEDGWSWAWILVAPVACAAAGLFEFLTGAPVHWLMLTVCAVAAGLSHGVMIAATRVHGRVRLTPTSYFQGTEELELERVTEVHPLPTGNPDEQSWQSARILGELREVPKRRGAVGMLLDNGAEVRAWARRPEALREALAGAVADGPDSAPDAAPDVAPESAPDSAPDESPDTA</sequence>
<evidence type="ECO:0008006" key="5">
    <source>
        <dbReference type="Google" id="ProtNLM"/>
    </source>
</evidence>
<gene>
    <name evidence="3" type="ORF">ACFFVD_06015</name>
</gene>
<keyword evidence="4" id="KW-1185">Reference proteome</keyword>
<organism evidence="3 4">
    <name type="scientific">Dietzia aerolata</name>
    <dbReference type="NCBI Taxonomy" id="595984"/>
    <lineage>
        <taxon>Bacteria</taxon>
        <taxon>Bacillati</taxon>
        <taxon>Actinomycetota</taxon>
        <taxon>Actinomycetes</taxon>
        <taxon>Mycobacteriales</taxon>
        <taxon>Dietziaceae</taxon>
        <taxon>Dietzia</taxon>
    </lineage>
</organism>
<dbReference type="EMBL" id="JBHMDY010000004">
    <property type="protein sequence ID" value="MFB9259355.1"/>
    <property type="molecule type" value="Genomic_DNA"/>
</dbReference>
<feature type="region of interest" description="Disordered" evidence="1">
    <location>
        <begin position="158"/>
        <end position="193"/>
    </location>
</feature>
<feature type="transmembrane region" description="Helical" evidence="2">
    <location>
        <begin position="53"/>
        <end position="73"/>
    </location>
</feature>
<keyword evidence="2" id="KW-0812">Transmembrane</keyword>
<evidence type="ECO:0000256" key="1">
    <source>
        <dbReference type="SAM" id="MobiDB-lite"/>
    </source>
</evidence>
<evidence type="ECO:0000313" key="4">
    <source>
        <dbReference type="Proteomes" id="UP001589700"/>
    </source>
</evidence>